<protein>
    <submittedName>
        <fullName evidence="1">Uncharacterized protein</fullName>
    </submittedName>
</protein>
<proteinExistence type="predicted"/>
<sequence>MTPQPLAPESNQSDSETGIKPEPGHPRWRYLWWQSIGILGVLTLVVGTLIILASCATLIFLWKGADASAEHKEPKFWKTIVLNGWAPGTVTICSAAIRTWIALQLSLLVAALAAIMLEISGVCFGDIPLLSTQRASPSSPVGVLPTVIRRAARGQSGLIYSFIIITAVIVMLCSTFISTILLSDFRTRQIAALAMTRNLTIYLDDIGDFFRNNGASYWRSQSASQWRFAEAQVGECSSGDTGDTYRAMLPFSDESSRTSLEFYSGLAIVINLRTICFPLLLDIFSIVPGESKSGAFGFSGFSIKIANPVLRMSQKNNPERYQDCSLLSAAGNRTSWALSLCVDKALQNSNPLENLSDQKVACLILEKTENGTHVVPKNLWKLTSKSQGLWTTVYDANGLDVFTASVCYFNAHRPLRYQVTMSGRAIASEPTFTDDISLQLSSGNRSRESETRGILELKIGSPIQESGVPRNASIEPQSRFAFRERPDTLGSSWSMMEETTVFNPGWRAHRAHSSLFQRIIQEAGDPATAIQAFVTRIYQMIYYDWLQDYDFDYPTSTIHSTERLIPGQWTGFVIVLILIGVHLGLVFTTVAFFVLKTKASALGNSWQAVAQIAHMANVVESADRILDKEVDKGAKTRGLDKGVYYVSESVEGNRIEIGLRNRKRD</sequence>
<evidence type="ECO:0000313" key="1">
    <source>
        <dbReference type="EMBL" id="UPK89105.1"/>
    </source>
</evidence>
<accession>A0ACD3YJL6</accession>
<keyword evidence="2" id="KW-1185">Reference proteome</keyword>
<organism evidence="1 2">
    <name type="scientific">Fusarium solani subsp. cucurbitae</name>
    <name type="common">Neocosmosporum cucurbitae</name>
    <dbReference type="NCBI Taxonomy" id="2747967"/>
    <lineage>
        <taxon>Eukaryota</taxon>
        <taxon>Fungi</taxon>
        <taxon>Dikarya</taxon>
        <taxon>Ascomycota</taxon>
        <taxon>Pezizomycotina</taxon>
        <taxon>Sordariomycetes</taxon>
        <taxon>Hypocreomycetidae</taxon>
        <taxon>Hypocreales</taxon>
        <taxon>Nectriaceae</taxon>
        <taxon>Fusarium</taxon>
        <taxon>Fusarium solani species complex</taxon>
    </lineage>
</organism>
<evidence type="ECO:0000313" key="2">
    <source>
        <dbReference type="Proteomes" id="UP000830768"/>
    </source>
</evidence>
<name>A0ACD3YJL6_FUSSC</name>
<reference evidence="1" key="1">
    <citation type="submission" date="2021-11" db="EMBL/GenBank/DDBJ databases">
        <title>Fusarium solani-melongenae Genome sequencing and assembly.</title>
        <authorList>
            <person name="Xie S."/>
            <person name="Huang L."/>
            <person name="Zhang X."/>
        </authorList>
    </citation>
    <scope>NUCLEOTIDE SEQUENCE</scope>
    <source>
        <strain evidence="1">CRI 24-3</strain>
    </source>
</reference>
<dbReference type="Proteomes" id="UP000830768">
    <property type="component" value="Chromosome 1"/>
</dbReference>
<gene>
    <name evidence="1" type="ORF">LCI18_000040</name>
</gene>
<dbReference type="EMBL" id="CP090030">
    <property type="protein sequence ID" value="UPK89105.1"/>
    <property type="molecule type" value="Genomic_DNA"/>
</dbReference>